<accession>A0ACA9NT40</accession>
<organism evidence="1 2">
    <name type="scientific">Dentiscutata heterogama</name>
    <dbReference type="NCBI Taxonomy" id="1316150"/>
    <lineage>
        <taxon>Eukaryota</taxon>
        <taxon>Fungi</taxon>
        <taxon>Fungi incertae sedis</taxon>
        <taxon>Mucoromycota</taxon>
        <taxon>Glomeromycotina</taxon>
        <taxon>Glomeromycetes</taxon>
        <taxon>Diversisporales</taxon>
        <taxon>Gigasporaceae</taxon>
        <taxon>Dentiscutata</taxon>
    </lineage>
</organism>
<evidence type="ECO:0000313" key="2">
    <source>
        <dbReference type="Proteomes" id="UP000789702"/>
    </source>
</evidence>
<protein>
    <submittedName>
        <fullName evidence="1">6785_t:CDS:1</fullName>
    </submittedName>
</protein>
<gene>
    <name evidence="1" type="ORF">DHETER_LOCUS10308</name>
</gene>
<sequence>MRTRPDLITQVQNLSAASLPYKTKVNISEPTDKDTIINLVMEQCKLLFLCMQNFTKKICETLIKKAISSIDSVSKEFKVLVRKTQEYLDNFQQIFNKNMIALAKDLLVKN</sequence>
<dbReference type="Proteomes" id="UP000789702">
    <property type="component" value="Unassembled WGS sequence"/>
</dbReference>
<name>A0ACA9NT40_9GLOM</name>
<reference evidence="1" key="1">
    <citation type="submission" date="2021-06" db="EMBL/GenBank/DDBJ databases">
        <authorList>
            <person name="Kallberg Y."/>
            <person name="Tangrot J."/>
            <person name="Rosling A."/>
        </authorList>
    </citation>
    <scope>NUCLEOTIDE SEQUENCE</scope>
    <source>
        <strain evidence="1">IL203A</strain>
    </source>
</reference>
<feature type="non-terminal residue" evidence="1">
    <location>
        <position position="110"/>
    </location>
</feature>
<dbReference type="EMBL" id="CAJVPU010019867">
    <property type="protein sequence ID" value="CAG8673912.1"/>
    <property type="molecule type" value="Genomic_DNA"/>
</dbReference>
<keyword evidence="2" id="KW-1185">Reference proteome</keyword>
<evidence type="ECO:0000313" key="1">
    <source>
        <dbReference type="EMBL" id="CAG8673912.1"/>
    </source>
</evidence>
<proteinExistence type="predicted"/>
<comment type="caution">
    <text evidence="1">The sequence shown here is derived from an EMBL/GenBank/DDBJ whole genome shotgun (WGS) entry which is preliminary data.</text>
</comment>